<feature type="transmembrane region" description="Helical" evidence="8">
    <location>
        <begin position="289"/>
        <end position="307"/>
    </location>
</feature>
<evidence type="ECO:0000256" key="3">
    <source>
        <dbReference type="ARBA" id="ARBA00022692"/>
    </source>
</evidence>
<dbReference type="EMBL" id="CAJNOQ010000775">
    <property type="protein sequence ID" value="CAF0837335.1"/>
    <property type="molecule type" value="Genomic_DNA"/>
</dbReference>
<dbReference type="Proteomes" id="UP000682733">
    <property type="component" value="Unassembled WGS sequence"/>
</dbReference>
<evidence type="ECO:0000256" key="6">
    <source>
        <dbReference type="ARBA" id="ARBA00023136"/>
    </source>
</evidence>
<evidence type="ECO:0000313" key="13">
    <source>
        <dbReference type="EMBL" id="CAF3638503.1"/>
    </source>
</evidence>
<evidence type="ECO:0000313" key="10">
    <source>
        <dbReference type="EMBL" id="CAF0837335.1"/>
    </source>
</evidence>
<dbReference type="AlphaFoldDB" id="A0A813VGH8"/>
<feature type="transmembrane region" description="Helical" evidence="8">
    <location>
        <begin position="436"/>
        <end position="459"/>
    </location>
</feature>
<name>A0A813VGH8_9BILA</name>
<dbReference type="EMBL" id="CAJOBA010002288">
    <property type="protein sequence ID" value="CAF3638503.1"/>
    <property type="molecule type" value="Genomic_DNA"/>
</dbReference>
<evidence type="ECO:0000313" key="14">
    <source>
        <dbReference type="Proteomes" id="UP000663829"/>
    </source>
</evidence>
<feature type="region of interest" description="Disordered" evidence="7">
    <location>
        <begin position="23"/>
        <end position="46"/>
    </location>
</feature>
<evidence type="ECO:0000256" key="8">
    <source>
        <dbReference type="SAM" id="Phobius"/>
    </source>
</evidence>
<comment type="subcellular location">
    <subcellularLocation>
        <location evidence="1">Membrane</location>
        <topology evidence="1">Multi-pass membrane protein</topology>
    </subcellularLocation>
</comment>
<dbReference type="EMBL" id="CAJOBC010000775">
    <property type="protein sequence ID" value="CAF3624585.1"/>
    <property type="molecule type" value="Genomic_DNA"/>
</dbReference>
<feature type="transmembrane region" description="Helical" evidence="8">
    <location>
        <begin position="189"/>
        <end position="209"/>
    </location>
</feature>
<dbReference type="GO" id="GO:0016020">
    <property type="term" value="C:membrane"/>
    <property type="evidence" value="ECO:0007669"/>
    <property type="project" value="UniProtKB-SubCell"/>
</dbReference>
<feature type="transmembrane region" description="Helical" evidence="8">
    <location>
        <begin position="221"/>
        <end position="244"/>
    </location>
</feature>
<feature type="transmembrane region" description="Helical" evidence="8">
    <location>
        <begin position="155"/>
        <end position="177"/>
    </location>
</feature>
<evidence type="ECO:0000256" key="4">
    <source>
        <dbReference type="ARBA" id="ARBA00022989"/>
    </source>
</evidence>
<evidence type="ECO:0000256" key="7">
    <source>
        <dbReference type="SAM" id="MobiDB-lite"/>
    </source>
</evidence>
<reference evidence="10" key="1">
    <citation type="submission" date="2021-02" db="EMBL/GenBank/DDBJ databases">
        <authorList>
            <person name="Nowell W R."/>
        </authorList>
    </citation>
    <scope>NUCLEOTIDE SEQUENCE</scope>
</reference>
<protein>
    <recommendedName>
        <fullName evidence="9">Cation/H+ exchanger transmembrane domain-containing protein</fullName>
    </recommendedName>
</protein>
<feature type="transmembrane region" description="Helical" evidence="8">
    <location>
        <begin position="250"/>
        <end position="269"/>
    </location>
</feature>
<comment type="caution">
    <text evidence="10">The sequence shown here is derived from an EMBL/GenBank/DDBJ whole genome shotgun (WGS) entry which is preliminary data.</text>
</comment>
<evidence type="ECO:0000313" key="11">
    <source>
        <dbReference type="EMBL" id="CAF0853329.1"/>
    </source>
</evidence>
<dbReference type="InterPro" id="IPR038770">
    <property type="entry name" value="Na+/solute_symporter_sf"/>
</dbReference>
<keyword evidence="2" id="KW-0813">Transport</keyword>
<feature type="transmembrane region" description="Helical" evidence="8">
    <location>
        <begin position="336"/>
        <end position="354"/>
    </location>
</feature>
<evidence type="ECO:0000256" key="1">
    <source>
        <dbReference type="ARBA" id="ARBA00004141"/>
    </source>
</evidence>
<dbReference type="Proteomes" id="UP000663829">
    <property type="component" value="Unassembled WGS sequence"/>
</dbReference>
<dbReference type="EMBL" id="CAJNOK010002288">
    <property type="protein sequence ID" value="CAF0853329.1"/>
    <property type="molecule type" value="Genomic_DNA"/>
</dbReference>
<proteinExistence type="predicted"/>
<evidence type="ECO:0000313" key="12">
    <source>
        <dbReference type="EMBL" id="CAF3624585.1"/>
    </source>
</evidence>
<keyword evidence="6 8" id="KW-0472">Membrane</keyword>
<evidence type="ECO:0000256" key="5">
    <source>
        <dbReference type="ARBA" id="ARBA00023065"/>
    </source>
</evidence>
<feature type="transmembrane region" description="Helical" evidence="8">
    <location>
        <begin position="122"/>
        <end position="143"/>
    </location>
</feature>
<keyword evidence="14" id="KW-1185">Reference proteome</keyword>
<dbReference type="PANTHER" id="PTHR32468:SF0">
    <property type="entry name" value="K(+)_H(+) ANTIPORTER 1"/>
    <property type="match status" value="1"/>
</dbReference>
<dbReference type="Gene3D" id="1.20.1530.20">
    <property type="match status" value="1"/>
</dbReference>
<dbReference type="GO" id="GO:0015297">
    <property type="term" value="F:antiporter activity"/>
    <property type="evidence" value="ECO:0007669"/>
    <property type="project" value="InterPro"/>
</dbReference>
<sequence length="615" mass="69274">MFVGILSAEVNSSLFHENVDDDDVQSLEPLSKPSEEFEEPSSPTKSVTTMELFEDPREDPLATFLMQVFITLVLSRILAKILSFIRQPQVIGQILTGIILGPSVFGYIPGFNRSIFPEHSVVTFQMVANLGLLFFMFFLGLKLDPQEIKEGWRRTLPVACASIIVPVGIGCAASLWLYEMNGPTVKASFILFIGSGIGFSAFPVLASLLQANNMITLPIGILTISVAAIEDIVVWVVLAIASAFSDGGSMLQGLYTLLLTLGYVLIMIFSVKPLLGLLHKFYVKKNDEFNIYLVVVCLMLLIVSAFTTQVINIHAFFGSFICGLIIPRSGTLHEFLALRIELFIVEFFLPLYFANSGRKTELYLLNTISAWYTLLVLVILASLAKIIPVSLMTKLVSKQSWSYSVSVGILMNTRGIVQLVVLNIGVELKVLSSKIFAIFVLAATIMTFMTSPLIYLIYLRKRNDHSLEKELIKSSKKSNKNTSNYCFCCIKQNIIEKSDNFTSSYHSHSSNKYPTVQEQERKPLYNTSFSEQYPIRHNLEQEKNQVVRNNIQHVNNRVISYKNLPYNHRRLLHTHNNQNLHLNFPKRQLWPKQTNSINNKSLSSDYSISFSTIQS</sequence>
<keyword evidence="3 8" id="KW-0812">Transmembrane</keyword>
<accession>A0A813VGH8</accession>
<feature type="transmembrane region" description="Helical" evidence="8">
    <location>
        <begin position="60"/>
        <end position="78"/>
    </location>
</feature>
<organism evidence="10 14">
    <name type="scientific">Didymodactylos carnosus</name>
    <dbReference type="NCBI Taxonomy" id="1234261"/>
    <lineage>
        <taxon>Eukaryota</taxon>
        <taxon>Metazoa</taxon>
        <taxon>Spiralia</taxon>
        <taxon>Gnathifera</taxon>
        <taxon>Rotifera</taxon>
        <taxon>Eurotatoria</taxon>
        <taxon>Bdelloidea</taxon>
        <taxon>Philodinida</taxon>
        <taxon>Philodinidae</taxon>
        <taxon>Didymodactylos</taxon>
    </lineage>
</organism>
<keyword evidence="5" id="KW-0406">Ion transport</keyword>
<dbReference type="Proteomes" id="UP000677228">
    <property type="component" value="Unassembled WGS sequence"/>
</dbReference>
<gene>
    <name evidence="10" type="ORF">GPM918_LOCUS5377</name>
    <name evidence="11" type="ORF">OVA965_LOCUS7259</name>
    <name evidence="12" type="ORF">SRO942_LOCUS5377</name>
    <name evidence="13" type="ORF">TMI583_LOCUS7255</name>
</gene>
<dbReference type="OrthoDB" id="2687058at2759"/>
<dbReference type="Proteomes" id="UP000681722">
    <property type="component" value="Unassembled WGS sequence"/>
</dbReference>
<feature type="domain" description="Cation/H+ exchanger transmembrane" evidence="9">
    <location>
        <begin position="74"/>
        <end position="452"/>
    </location>
</feature>
<dbReference type="InterPro" id="IPR050794">
    <property type="entry name" value="CPA2_transporter"/>
</dbReference>
<dbReference type="GO" id="GO:1902600">
    <property type="term" value="P:proton transmembrane transport"/>
    <property type="evidence" value="ECO:0007669"/>
    <property type="project" value="InterPro"/>
</dbReference>
<dbReference type="InterPro" id="IPR006153">
    <property type="entry name" value="Cation/H_exchanger_TM"/>
</dbReference>
<keyword evidence="4 8" id="KW-1133">Transmembrane helix</keyword>
<dbReference type="Pfam" id="PF00999">
    <property type="entry name" value="Na_H_Exchanger"/>
    <property type="match status" value="1"/>
</dbReference>
<feature type="transmembrane region" description="Helical" evidence="8">
    <location>
        <begin position="369"/>
        <end position="391"/>
    </location>
</feature>
<dbReference type="PANTHER" id="PTHR32468">
    <property type="entry name" value="CATION/H + ANTIPORTER"/>
    <property type="match status" value="1"/>
</dbReference>
<evidence type="ECO:0000259" key="9">
    <source>
        <dbReference type="Pfam" id="PF00999"/>
    </source>
</evidence>
<feature type="transmembrane region" description="Helical" evidence="8">
    <location>
        <begin position="90"/>
        <end position="110"/>
    </location>
</feature>
<evidence type="ECO:0000256" key="2">
    <source>
        <dbReference type="ARBA" id="ARBA00022448"/>
    </source>
</evidence>